<dbReference type="Proteomes" id="UP000053477">
    <property type="component" value="Unassembled WGS sequence"/>
</dbReference>
<feature type="domain" description="Ras-GEF" evidence="4">
    <location>
        <begin position="620"/>
        <end position="852"/>
    </location>
</feature>
<feature type="compositionally biased region" description="Polar residues" evidence="3">
    <location>
        <begin position="296"/>
        <end position="307"/>
    </location>
</feature>
<dbReference type="GO" id="GO:0005886">
    <property type="term" value="C:plasma membrane"/>
    <property type="evidence" value="ECO:0007669"/>
    <property type="project" value="TreeGrafter"/>
</dbReference>
<proteinExistence type="predicted"/>
<dbReference type="InterPro" id="IPR001895">
    <property type="entry name" value="RASGEF_cat_dom"/>
</dbReference>
<dbReference type="EMBL" id="KQ085953">
    <property type="protein sequence ID" value="KLO13837.1"/>
    <property type="molecule type" value="Genomic_DNA"/>
</dbReference>
<accession>A0A0H2RQD9</accession>
<feature type="compositionally biased region" description="Low complexity" evidence="3">
    <location>
        <begin position="407"/>
        <end position="422"/>
    </location>
</feature>
<evidence type="ECO:0000256" key="1">
    <source>
        <dbReference type="ARBA" id="ARBA00022658"/>
    </source>
</evidence>
<dbReference type="Gene3D" id="1.20.870.10">
    <property type="entry name" value="Son of sevenless (SoS) protein Chain: S domain 1"/>
    <property type="match status" value="1"/>
</dbReference>
<dbReference type="GO" id="GO:0007166">
    <property type="term" value="P:cell surface receptor signaling pathway"/>
    <property type="evidence" value="ECO:0007669"/>
    <property type="project" value="InterPro"/>
</dbReference>
<dbReference type="GO" id="GO:0005085">
    <property type="term" value="F:guanyl-nucleotide exchange factor activity"/>
    <property type="evidence" value="ECO:0007669"/>
    <property type="project" value="UniProtKB-KW"/>
</dbReference>
<dbReference type="GO" id="GO:0007265">
    <property type="term" value="P:Ras protein signal transduction"/>
    <property type="evidence" value="ECO:0007669"/>
    <property type="project" value="TreeGrafter"/>
</dbReference>
<dbReference type="InterPro" id="IPR008937">
    <property type="entry name" value="Ras-like_GEF"/>
</dbReference>
<dbReference type="STRING" id="27342.A0A0H2RQD9"/>
<dbReference type="InterPro" id="IPR036964">
    <property type="entry name" value="RASGEF_cat_dom_sf"/>
</dbReference>
<dbReference type="PANTHER" id="PTHR23113:SF368">
    <property type="entry name" value="CELL DIVISION CONTROL PROTEIN 25"/>
    <property type="match status" value="1"/>
</dbReference>
<feature type="compositionally biased region" description="Polar residues" evidence="3">
    <location>
        <begin position="394"/>
        <end position="406"/>
    </location>
</feature>
<dbReference type="Gene3D" id="1.10.840.10">
    <property type="entry name" value="Ras guanine-nucleotide exchange factors catalytic domain"/>
    <property type="match status" value="1"/>
</dbReference>
<evidence type="ECO:0000259" key="4">
    <source>
        <dbReference type="PROSITE" id="PS50009"/>
    </source>
</evidence>
<keyword evidence="1 2" id="KW-0344">Guanine-nucleotide releasing factor</keyword>
<evidence type="ECO:0000313" key="5">
    <source>
        <dbReference type="EMBL" id="KLO13837.1"/>
    </source>
</evidence>
<dbReference type="PROSITE" id="PS50009">
    <property type="entry name" value="RASGEF_CAT"/>
    <property type="match status" value="1"/>
</dbReference>
<dbReference type="SUPFAM" id="SSF48366">
    <property type="entry name" value="Ras GEF"/>
    <property type="match status" value="1"/>
</dbReference>
<evidence type="ECO:0000256" key="3">
    <source>
        <dbReference type="SAM" id="MobiDB-lite"/>
    </source>
</evidence>
<sequence length="873" mass="98405">MSLDLVANLVGVAAPGAGAAIQAAKILTQAVENVKVNKFQAEELSRRCTQLALSYEDACKGLEGTEFSSISDDITAVIGKATRRAREWSSLNIIQSLVRQSNIRQGIDTLFRDIDTCAQSFHIATMARLHRTQREMDQIRDRDKDENREMMRSILDQVVMRRGDSAQQPQMSESGSVIQTIQEIMQEGTPEDKEFLRRQLRDILGEVETSPLGQPIPLLVPNRSPTKPRNPHSLAPDPDDELRSRLFSKSNRLSVSGSHSRSPKGKASELKPEEEYMRNLPALPSPVTHARPRNGTDANTSPAISFKNQRRPSDITDFDYNGEEETELVPSTSRAIHESPARQPIELEDETDVIVERISNLGRLGEQLDERLQFGSFGRNRGYTSPTLYVRAPSQRTPETSDSANTPGSSPQSFPSSFGSPSLHPRDRSASSSSSFDLGSSLTDFYGLNLTSVVRRDPRGYTSVGTFAGLVDELLRKTSNGYQKTHEYQETFLTNYRLFGTGPDSLRDVLRLLFRRFTLSESTSDPTFRVEDRVPIRHEVLVVLSMLLKGHYSNAIEVPLLDELLPAIQSMSKSSYFAGQSKDLVITIERLIVACSDQNRFRMSRLSEPSSKPMHLVDFDHTALAFAMKLLEGAAYMRVTPTDCITHLLDPDKPSPLSEARAVNNKLYNWVRRKILSRDNLVDRRNTLQTFISVAHACRADRNFASMATILAAIGSPAISNLRSTRRLLDKEAVKALNNLNATIDPARDHHEYTKLLRGHASKKGEACIPWFVFHVNRLKQIHGRQRGRVVVDSEGRQLINFERYRELSGEITHFLQFQHAHSANYPARQLTFPALSYLEEELKKIRKDEQTSNYIEQLSLERQAQEDRDYNN</sequence>
<feature type="region of interest" description="Disordered" evidence="3">
    <location>
        <begin position="383"/>
        <end position="435"/>
    </location>
</feature>
<dbReference type="PANTHER" id="PTHR23113">
    <property type="entry name" value="GUANINE NUCLEOTIDE EXCHANGE FACTOR"/>
    <property type="match status" value="1"/>
</dbReference>
<feature type="compositionally biased region" description="Polar residues" evidence="3">
    <location>
        <begin position="247"/>
        <end position="260"/>
    </location>
</feature>
<feature type="region of interest" description="Disordered" evidence="3">
    <location>
        <begin position="211"/>
        <end position="307"/>
    </location>
</feature>
<dbReference type="SMART" id="SM00147">
    <property type="entry name" value="RasGEF"/>
    <property type="match status" value="1"/>
</dbReference>
<dbReference type="InParanoid" id="A0A0H2RQD9"/>
<reference evidence="5 6" key="1">
    <citation type="submission" date="2015-04" db="EMBL/GenBank/DDBJ databases">
        <title>Complete genome sequence of Schizopora paradoxa KUC8140, a cosmopolitan wood degrader in East Asia.</title>
        <authorList>
            <consortium name="DOE Joint Genome Institute"/>
            <person name="Min B."/>
            <person name="Park H."/>
            <person name="Jang Y."/>
            <person name="Kim J.-J."/>
            <person name="Kim K.H."/>
            <person name="Pangilinan J."/>
            <person name="Lipzen A."/>
            <person name="Riley R."/>
            <person name="Grigoriev I.V."/>
            <person name="Spatafora J.W."/>
            <person name="Choi I.-G."/>
        </authorList>
    </citation>
    <scope>NUCLEOTIDE SEQUENCE [LARGE SCALE GENOMIC DNA]</scope>
    <source>
        <strain evidence="5 6">KUC8140</strain>
    </source>
</reference>
<dbReference type="AlphaFoldDB" id="A0A0H2RQD9"/>
<dbReference type="InterPro" id="IPR059179">
    <property type="entry name" value="MLKL-like_MCAfunc"/>
</dbReference>
<dbReference type="InterPro" id="IPR023578">
    <property type="entry name" value="Ras_GEF_dom_sf"/>
</dbReference>
<dbReference type="OrthoDB" id="4062651at2759"/>
<dbReference type="Pfam" id="PF00617">
    <property type="entry name" value="RasGEF"/>
    <property type="match status" value="1"/>
</dbReference>
<dbReference type="Gene3D" id="1.20.930.20">
    <property type="entry name" value="Adaptor protein Cbl, N-terminal domain"/>
    <property type="match status" value="1"/>
</dbReference>
<dbReference type="InterPro" id="IPR036537">
    <property type="entry name" value="Adaptor_Cbl_N_dom_sf"/>
</dbReference>
<name>A0A0H2RQD9_9AGAM</name>
<evidence type="ECO:0000313" key="6">
    <source>
        <dbReference type="Proteomes" id="UP000053477"/>
    </source>
</evidence>
<keyword evidence="6" id="KW-1185">Reference proteome</keyword>
<feature type="compositionally biased region" description="Basic and acidic residues" evidence="3">
    <location>
        <begin position="266"/>
        <end position="277"/>
    </location>
</feature>
<dbReference type="CDD" id="cd21037">
    <property type="entry name" value="MLKL_NTD"/>
    <property type="match status" value="1"/>
</dbReference>
<gene>
    <name evidence="5" type="ORF">SCHPADRAFT_997045</name>
</gene>
<organism evidence="5 6">
    <name type="scientific">Schizopora paradoxa</name>
    <dbReference type="NCBI Taxonomy" id="27342"/>
    <lineage>
        <taxon>Eukaryota</taxon>
        <taxon>Fungi</taxon>
        <taxon>Dikarya</taxon>
        <taxon>Basidiomycota</taxon>
        <taxon>Agaricomycotina</taxon>
        <taxon>Agaricomycetes</taxon>
        <taxon>Hymenochaetales</taxon>
        <taxon>Schizoporaceae</taxon>
        <taxon>Schizopora</taxon>
    </lineage>
</organism>
<evidence type="ECO:0000256" key="2">
    <source>
        <dbReference type="PROSITE-ProRule" id="PRU00168"/>
    </source>
</evidence>
<protein>
    <submittedName>
        <fullName evidence="5">Ras GEF</fullName>
    </submittedName>
</protein>